<dbReference type="PANTHER" id="PTHR48111:SF4">
    <property type="entry name" value="DNA-BINDING DUAL TRANSCRIPTIONAL REGULATOR OMPR"/>
    <property type="match status" value="1"/>
</dbReference>
<evidence type="ECO:0000256" key="9">
    <source>
        <dbReference type="PROSITE-ProRule" id="PRU01091"/>
    </source>
</evidence>
<dbReference type="Pfam" id="PF00072">
    <property type="entry name" value="Response_reg"/>
    <property type="match status" value="1"/>
</dbReference>
<dbReference type="InterPro" id="IPR016032">
    <property type="entry name" value="Sig_transdc_resp-reg_C-effctor"/>
</dbReference>
<dbReference type="AlphaFoldDB" id="Q01WH8"/>
<evidence type="ECO:0000256" key="8">
    <source>
        <dbReference type="PROSITE-ProRule" id="PRU00169"/>
    </source>
</evidence>
<keyword evidence="6" id="KW-0804">Transcription</keyword>
<comment type="function">
    <text evidence="7">This protein is a positive regulator for the phosphate regulon. Transcription of this operon is positively regulated by PhoB and PhoR when phosphate is limited.</text>
</comment>
<dbReference type="PROSITE" id="PS51755">
    <property type="entry name" value="OMPR_PHOB"/>
    <property type="match status" value="1"/>
</dbReference>
<feature type="modified residue" description="4-aspartylphosphate" evidence="8">
    <location>
        <position position="52"/>
    </location>
</feature>
<dbReference type="InterPro" id="IPR011006">
    <property type="entry name" value="CheY-like_superfamily"/>
</dbReference>
<dbReference type="SUPFAM" id="SSF52172">
    <property type="entry name" value="CheY-like"/>
    <property type="match status" value="1"/>
</dbReference>
<reference evidence="12" key="1">
    <citation type="submission" date="2006-10" db="EMBL/GenBank/DDBJ databases">
        <title>Complete sequence of Solibacter usitatus Ellin6076.</title>
        <authorList>
            <consortium name="US DOE Joint Genome Institute"/>
            <person name="Copeland A."/>
            <person name="Lucas S."/>
            <person name="Lapidus A."/>
            <person name="Barry K."/>
            <person name="Detter J.C."/>
            <person name="Glavina del Rio T."/>
            <person name="Hammon N."/>
            <person name="Israni S."/>
            <person name="Dalin E."/>
            <person name="Tice H."/>
            <person name="Pitluck S."/>
            <person name="Thompson L.S."/>
            <person name="Brettin T."/>
            <person name="Bruce D."/>
            <person name="Han C."/>
            <person name="Tapia R."/>
            <person name="Gilna P."/>
            <person name="Schmutz J."/>
            <person name="Larimer F."/>
            <person name="Land M."/>
            <person name="Hauser L."/>
            <person name="Kyrpides N."/>
            <person name="Mikhailova N."/>
            <person name="Janssen P.H."/>
            <person name="Kuske C.R."/>
            <person name="Richardson P."/>
        </authorList>
    </citation>
    <scope>NUCLEOTIDE SEQUENCE</scope>
    <source>
        <strain evidence="12">Ellin6076</strain>
    </source>
</reference>
<proteinExistence type="predicted"/>
<dbReference type="STRING" id="234267.Acid_5032"/>
<keyword evidence="3" id="KW-0902">Two-component regulatory system</keyword>
<dbReference type="FunFam" id="3.40.50.2300:FF:000001">
    <property type="entry name" value="DNA-binding response regulator PhoB"/>
    <property type="match status" value="1"/>
</dbReference>
<dbReference type="InterPro" id="IPR001789">
    <property type="entry name" value="Sig_transdc_resp-reg_receiver"/>
</dbReference>
<dbReference type="SMART" id="SM00448">
    <property type="entry name" value="REC"/>
    <property type="match status" value="1"/>
</dbReference>
<dbReference type="Gene3D" id="3.40.50.2300">
    <property type="match status" value="1"/>
</dbReference>
<evidence type="ECO:0000313" key="12">
    <source>
        <dbReference type="EMBL" id="ABJ85987.1"/>
    </source>
</evidence>
<dbReference type="FunCoup" id="Q01WH8">
    <property type="interactions" value="248"/>
</dbReference>
<evidence type="ECO:0000256" key="6">
    <source>
        <dbReference type="ARBA" id="ARBA00023163"/>
    </source>
</evidence>
<keyword evidence="5 9" id="KW-0238">DNA-binding</keyword>
<dbReference type="InParanoid" id="Q01WH8"/>
<dbReference type="GO" id="GO:0032993">
    <property type="term" value="C:protein-DNA complex"/>
    <property type="evidence" value="ECO:0007669"/>
    <property type="project" value="TreeGrafter"/>
</dbReference>
<feature type="DNA-binding region" description="OmpR/PhoB-type" evidence="9">
    <location>
        <begin position="122"/>
        <end position="221"/>
    </location>
</feature>
<dbReference type="PROSITE" id="PS50110">
    <property type="entry name" value="RESPONSE_REGULATORY"/>
    <property type="match status" value="1"/>
</dbReference>
<dbReference type="InterPro" id="IPR001867">
    <property type="entry name" value="OmpR/PhoB-type_DNA-bd"/>
</dbReference>
<dbReference type="Pfam" id="PF00486">
    <property type="entry name" value="Trans_reg_C"/>
    <property type="match status" value="1"/>
</dbReference>
<dbReference type="eggNOG" id="COG0745">
    <property type="taxonomic scope" value="Bacteria"/>
</dbReference>
<feature type="domain" description="OmpR/PhoB-type" evidence="11">
    <location>
        <begin position="122"/>
        <end position="221"/>
    </location>
</feature>
<evidence type="ECO:0000256" key="1">
    <source>
        <dbReference type="ARBA" id="ARBA00013332"/>
    </source>
</evidence>
<accession>Q01WH8</accession>
<dbReference type="OrthoDB" id="9792810at2"/>
<name>Q01WH8_SOLUE</name>
<dbReference type="SMART" id="SM00862">
    <property type="entry name" value="Trans_reg_C"/>
    <property type="match status" value="1"/>
</dbReference>
<dbReference type="SUPFAM" id="SSF46894">
    <property type="entry name" value="C-terminal effector domain of the bipartite response regulators"/>
    <property type="match status" value="1"/>
</dbReference>
<dbReference type="InterPro" id="IPR039420">
    <property type="entry name" value="WalR-like"/>
</dbReference>
<protein>
    <recommendedName>
        <fullName evidence="1">Phosphate regulon transcriptional regulatory protein PhoB</fullName>
    </recommendedName>
</protein>
<evidence type="ECO:0000256" key="3">
    <source>
        <dbReference type="ARBA" id="ARBA00023012"/>
    </source>
</evidence>
<keyword evidence="2 8" id="KW-0597">Phosphoprotein</keyword>
<keyword evidence="4" id="KW-0805">Transcription regulation</keyword>
<dbReference type="KEGG" id="sus:Acid_5032"/>
<sequence length="224" mass="24862" precursor="true">MPRILVVEDDQRTAESIKLYLEHDGFEARLAADGLSALELCRTTAPDLVILDRMLPLVDGAEICRRLRAAGNIPIIMLTARTTEADKLEGLRLGADDYVTKPFSPRELVARVHAVLRRAAPAPAPRFAAIAIDFERGTLHRHGEPIALTTTEFKLLETLCRAPGRIFSRSELLERIFGWDYEGTERTVDVHIANLRRKIDDNPAQPALIATIFGAGYKWIGGPS</sequence>
<organism evidence="12">
    <name type="scientific">Solibacter usitatus (strain Ellin6076)</name>
    <dbReference type="NCBI Taxonomy" id="234267"/>
    <lineage>
        <taxon>Bacteria</taxon>
        <taxon>Pseudomonadati</taxon>
        <taxon>Acidobacteriota</taxon>
        <taxon>Terriglobia</taxon>
        <taxon>Bryobacterales</taxon>
        <taxon>Solibacteraceae</taxon>
        <taxon>Candidatus Solibacter</taxon>
    </lineage>
</organism>
<dbReference type="FunFam" id="1.10.10.10:FF:000018">
    <property type="entry name" value="DNA-binding response regulator ResD"/>
    <property type="match status" value="1"/>
</dbReference>
<dbReference type="GO" id="GO:0006355">
    <property type="term" value="P:regulation of DNA-templated transcription"/>
    <property type="evidence" value="ECO:0007669"/>
    <property type="project" value="InterPro"/>
</dbReference>
<gene>
    <name evidence="12" type="ordered locus">Acid_5032</name>
</gene>
<evidence type="ECO:0000256" key="4">
    <source>
        <dbReference type="ARBA" id="ARBA00023015"/>
    </source>
</evidence>
<evidence type="ECO:0000259" key="11">
    <source>
        <dbReference type="PROSITE" id="PS51755"/>
    </source>
</evidence>
<dbReference type="CDD" id="cd17574">
    <property type="entry name" value="REC_OmpR"/>
    <property type="match status" value="1"/>
</dbReference>
<dbReference type="GO" id="GO:0000156">
    <property type="term" value="F:phosphorelay response regulator activity"/>
    <property type="evidence" value="ECO:0007669"/>
    <property type="project" value="TreeGrafter"/>
</dbReference>
<dbReference type="PANTHER" id="PTHR48111">
    <property type="entry name" value="REGULATOR OF RPOS"/>
    <property type="match status" value="1"/>
</dbReference>
<dbReference type="CDD" id="cd00383">
    <property type="entry name" value="trans_reg_C"/>
    <property type="match status" value="1"/>
</dbReference>
<dbReference type="GO" id="GO:0005829">
    <property type="term" value="C:cytosol"/>
    <property type="evidence" value="ECO:0007669"/>
    <property type="project" value="TreeGrafter"/>
</dbReference>
<evidence type="ECO:0000256" key="2">
    <source>
        <dbReference type="ARBA" id="ARBA00022553"/>
    </source>
</evidence>
<evidence type="ECO:0000259" key="10">
    <source>
        <dbReference type="PROSITE" id="PS50110"/>
    </source>
</evidence>
<dbReference type="InterPro" id="IPR036388">
    <property type="entry name" value="WH-like_DNA-bd_sf"/>
</dbReference>
<evidence type="ECO:0000256" key="5">
    <source>
        <dbReference type="ARBA" id="ARBA00023125"/>
    </source>
</evidence>
<evidence type="ECO:0000256" key="7">
    <source>
        <dbReference type="ARBA" id="ARBA00024735"/>
    </source>
</evidence>
<dbReference type="EMBL" id="CP000473">
    <property type="protein sequence ID" value="ABJ85987.1"/>
    <property type="molecule type" value="Genomic_DNA"/>
</dbReference>
<feature type="domain" description="Response regulatory" evidence="10">
    <location>
        <begin position="3"/>
        <end position="116"/>
    </location>
</feature>
<dbReference type="HOGENOM" id="CLU_000445_30_4_0"/>
<dbReference type="Gene3D" id="1.10.10.10">
    <property type="entry name" value="Winged helix-like DNA-binding domain superfamily/Winged helix DNA-binding domain"/>
    <property type="match status" value="1"/>
</dbReference>
<dbReference type="Gene3D" id="6.10.250.690">
    <property type="match status" value="1"/>
</dbReference>
<dbReference type="GO" id="GO:0000976">
    <property type="term" value="F:transcription cis-regulatory region binding"/>
    <property type="evidence" value="ECO:0007669"/>
    <property type="project" value="TreeGrafter"/>
</dbReference>